<feature type="region of interest" description="Disordered" evidence="1">
    <location>
        <begin position="1"/>
        <end position="22"/>
    </location>
</feature>
<feature type="region of interest" description="Disordered" evidence="1">
    <location>
        <begin position="150"/>
        <end position="173"/>
    </location>
</feature>
<gene>
    <name evidence="2" type="ORF">I350_05144</name>
</gene>
<dbReference type="OrthoDB" id="10525646at2759"/>
<feature type="compositionally biased region" description="Polar residues" evidence="1">
    <location>
        <begin position="7"/>
        <end position="22"/>
    </location>
</feature>
<dbReference type="Proteomes" id="UP000095149">
    <property type="component" value="Unassembled WGS sequence"/>
</dbReference>
<evidence type="ECO:0000313" key="3">
    <source>
        <dbReference type="Proteomes" id="UP000095149"/>
    </source>
</evidence>
<sequence length="334" mass="36124">MGPSEAPRSSSNLPDTVPSRYSATPQMPHIIRQMSSCTVPSLCIAHILSSNQLEKCPTQVKIFTVTGAGGHVVLQARAWSLVGVGALHAIHVHSEELEVVQGAEAEGEDEVVLKESQGVGVWNPRVRVAKAVVPETRKLVGIVSEDMSEPLTTSVPLNNSERPASSPSQTHGCSPHHFPLLPFLEYHISQWSRAAAGVANLHQRTREALFSTPERHQRHFHHDAQHYNDYSSTVLVPSDSNVTLRATLTDLVIGFPPLHHLFTIDKPPPRSPSSNVIPDTLAEHCGAVTAVYDTRLYTPTAPIQSAASNQPMVMIRIILGDGKIFDVSSGASGV</sequence>
<proteinExistence type="predicted"/>
<accession>A0A1E3JUM9</accession>
<comment type="caution">
    <text evidence="2">The sequence shown here is derived from an EMBL/GenBank/DDBJ whole genome shotgun (WGS) entry which is preliminary data.</text>
</comment>
<reference evidence="2 3" key="1">
    <citation type="submission" date="2016-06" db="EMBL/GenBank/DDBJ databases">
        <title>Evolution of pathogenesis and genome organization in the Tremellales.</title>
        <authorList>
            <person name="Cuomo C."/>
            <person name="Litvintseva A."/>
            <person name="Heitman J."/>
            <person name="Chen Y."/>
            <person name="Sun S."/>
            <person name="Springer D."/>
            <person name="Dromer F."/>
            <person name="Young S."/>
            <person name="Zeng Q."/>
            <person name="Chapman S."/>
            <person name="Gujja S."/>
            <person name="Saif S."/>
            <person name="Birren B."/>
        </authorList>
    </citation>
    <scope>NUCLEOTIDE SEQUENCE [LARGE SCALE GENOMIC DNA]</scope>
    <source>
        <strain evidence="2 3">CBS 6273</strain>
    </source>
</reference>
<organism evidence="2 3">
    <name type="scientific">Cryptococcus amylolentus CBS 6273</name>
    <dbReference type="NCBI Taxonomy" id="1296118"/>
    <lineage>
        <taxon>Eukaryota</taxon>
        <taxon>Fungi</taxon>
        <taxon>Dikarya</taxon>
        <taxon>Basidiomycota</taxon>
        <taxon>Agaricomycotina</taxon>
        <taxon>Tremellomycetes</taxon>
        <taxon>Tremellales</taxon>
        <taxon>Cryptococcaceae</taxon>
        <taxon>Cryptococcus</taxon>
    </lineage>
</organism>
<feature type="compositionally biased region" description="Polar residues" evidence="1">
    <location>
        <begin position="150"/>
        <end position="172"/>
    </location>
</feature>
<name>A0A1E3JUM9_9TREE</name>
<protein>
    <submittedName>
        <fullName evidence="2">Uncharacterized protein</fullName>
    </submittedName>
</protein>
<evidence type="ECO:0000256" key="1">
    <source>
        <dbReference type="SAM" id="MobiDB-lite"/>
    </source>
</evidence>
<evidence type="ECO:0000313" key="2">
    <source>
        <dbReference type="EMBL" id="ODO04540.1"/>
    </source>
</evidence>
<dbReference type="AlphaFoldDB" id="A0A1E3JUM9"/>
<dbReference type="EMBL" id="MEKH01000008">
    <property type="protein sequence ID" value="ODO04540.1"/>
    <property type="molecule type" value="Genomic_DNA"/>
</dbReference>